<reference evidence="8 9" key="1">
    <citation type="submission" date="2019-08" db="EMBL/GenBank/DDBJ databases">
        <title>Bacillus genomes from the desert of Cuatro Cienegas, Coahuila.</title>
        <authorList>
            <person name="Olmedo-Alvarez G."/>
        </authorList>
    </citation>
    <scope>NUCLEOTIDE SEQUENCE [LARGE SCALE GENOMIC DNA]</scope>
    <source>
        <strain evidence="8 9">CH87b_3T</strain>
    </source>
</reference>
<evidence type="ECO:0000256" key="6">
    <source>
        <dbReference type="ARBA" id="ARBA00023186"/>
    </source>
</evidence>
<dbReference type="GO" id="GO:0005507">
    <property type="term" value="F:copper ion binding"/>
    <property type="evidence" value="ECO:0007669"/>
    <property type="project" value="InterPro"/>
</dbReference>
<dbReference type="GO" id="GO:0006825">
    <property type="term" value="P:copper ion transport"/>
    <property type="evidence" value="ECO:0007669"/>
    <property type="project" value="InterPro"/>
</dbReference>
<dbReference type="RefSeq" id="WP_148969055.1">
    <property type="nucleotide sequence ID" value="NZ_JBNIKW010000003.1"/>
</dbReference>
<keyword evidence="6" id="KW-0143">Chaperone</keyword>
<evidence type="ECO:0000256" key="3">
    <source>
        <dbReference type="ARBA" id="ARBA00022490"/>
    </source>
</evidence>
<dbReference type="SUPFAM" id="SSF55008">
    <property type="entry name" value="HMA, heavy metal-associated domain"/>
    <property type="match status" value="1"/>
</dbReference>
<sequence>MQKESLTVEGMSCGHCVKAIEGSVAKLDGVKSVQVSLEEKRVEVEFDDSQIKLNDIKETIDEQGYDVL</sequence>
<dbReference type="NCBIfam" id="NF033795">
    <property type="entry name" value="chaper_CopZ_Bs"/>
    <property type="match status" value="1"/>
</dbReference>
<dbReference type="InterPro" id="IPR006122">
    <property type="entry name" value="HMA_Cu_ion-bd"/>
</dbReference>
<gene>
    <name evidence="8" type="primary">copZ</name>
    <name evidence="8" type="ORF">FZC85_14735</name>
</gene>
<evidence type="ECO:0000256" key="5">
    <source>
        <dbReference type="ARBA" id="ARBA00023008"/>
    </source>
</evidence>
<comment type="subcellular location">
    <subcellularLocation>
        <location evidence="1">Cytoplasm</location>
    </subcellularLocation>
</comment>
<comment type="caution">
    <text evidence="8">The sequence shown here is derived from an EMBL/GenBank/DDBJ whole genome shotgun (WGS) entry which is preliminary data.</text>
</comment>
<dbReference type="NCBIfam" id="TIGR00003">
    <property type="entry name" value="copper ion binding protein"/>
    <property type="match status" value="1"/>
</dbReference>
<evidence type="ECO:0000313" key="8">
    <source>
        <dbReference type="EMBL" id="TYS84623.1"/>
    </source>
</evidence>
<evidence type="ECO:0000313" key="9">
    <source>
        <dbReference type="Proteomes" id="UP000324269"/>
    </source>
</evidence>
<dbReference type="PROSITE" id="PS01047">
    <property type="entry name" value="HMA_1"/>
    <property type="match status" value="1"/>
</dbReference>
<evidence type="ECO:0000256" key="4">
    <source>
        <dbReference type="ARBA" id="ARBA00022723"/>
    </source>
</evidence>
<keyword evidence="3" id="KW-0963">Cytoplasm</keyword>
<dbReference type="PANTHER" id="PTHR46594:SF4">
    <property type="entry name" value="P-TYPE CATION-TRANSPORTING ATPASE"/>
    <property type="match status" value="1"/>
</dbReference>
<name>A0A5D4TVM0_9BACI</name>
<protein>
    <recommendedName>
        <fullName evidence="2">Copper chaperone CopZ</fullName>
    </recommendedName>
</protein>
<keyword evidence="4" id="KW-0479">Metal-binding</keyword>
<dbReference type="GO" id="GO:0005737">
    <property type="term" value="C:cytoplasm"/>
    <property type="evidence" value="ECO:0007669"/>
    <property type="project" value="UniProtKB-SubCell"/>
</dbReference>
<dbReference type="InterPro" id="IPR049740">
    <property type="entry name" value="CopZ"/>
</dbReference>
<organism evidence="8 9">
    <name type="scientific">Rossellomorea aquimaris</name>
    <dbReference type="NCBI Taxonomy" id="189382"/>
    <lineage>
        <taxon>Bacteria</taxon>
        <taxon>Bacillati</taxon>
        <taxon>Bacillota</taxon>
        <taxon>Bacilli</taxon>
        <taxon>Bacillales</taxon>
        <taxon>Bacillaceae</taxon>
        <taxon>Rossellomorea</taxon>
    </lineage>
</organism>
<dbReference type="EMBL" id="VTEZ01000004">
    <property type="protein sequence ID" value="TYS84623.1"/>
    <property type="molecule type" value="Genomic_DNA"/>
</dbReference>
<proteinExistence type="predicted"/>
<dbReference type="InterPro" id="IPR017969">
    <property type="entry name" value="Heavy-metal-associated_CS"/>
</dbReference>
<dbReference type="InterPro" id="IPR036163">
    <property type="entry name" value="HMA_dom_sf"/>
</dbReference>
<dbReference type="Gene3D" id="3.30.70.100">
    <property type="match status" value="1"/>
</dbReference>
<accession>A0A5D4TVM0</accession>
<dbReference type="PRINTS" id="PR00944">
    <property type="entry name" value="CUEXPORT"/>
</dbReference>
<dbReference type="InterPro" id="IPR000428">
    <property type="entry name" value="Cu-bd"/>
</dbReference>
<dbReference type="AlphaFoldDB" id="A0A5D4TVM0"/>
<feature type="domain" description="HMA" evidence="7">
    <location>
        <begin position="2"/>
        <end position="68"/>
    </location>
</feature>
<keyword evidence="5" id="KW-0186">Copper</keyword>
<dbReference type="CDD" id="cd00371">
    <property type="entry name" value="HMA"/>
    <property type="match status" value="1"/>
</dbReference>
<dbReference type="FunFam" id="3.30.70.100:FF:000005">
    <property type="entry name" value="Copper-exporting P-type ATPase A"/>
    <property type="match status" value="1"/>
</dbReference>
<dbReference type="Pfam" id="PF00403">
    <property type="entry name" value="HMA"/>
    <property type="match status" value="1"/>
</dbReference>
<dbReference type="PANTHER" id="PTHR46594">
    <property type="entry name" value="P-TYPE CATION-TRANSPORTING ATPASE"/>
    <property type="match status" value="1"/>
</dbReference>
<evidence type="ECO:0000259" key="7">
    <source>
        <dbReference type="PROSITE" id="PS50846"/>
    </source>
</evidence>
<evidence type="ECO:0000256" key="2">
    <source>
        <dbReference type="ARBA" id="ARBA00015313"/>
    </source>
</evidence>
<dbReference type="Proteomes" id="UP000324269">
    <property type="component" value="Unassembled WGS sequence"/>
</dbReference>
<evidence type="ECO:0000256" key="1">
    <source>
        <dbReference type="ARBA" id="ARBA00004496"/>
    </source>
</evidence>
<dbReference type="OrthoDB" id="9813965at2"/>
<dbReference type="PROSITE" id="PS50846">
    <property type="entry name" value="HMA_2"/>
    <property type="match status" value="1"/>
</dbReference>
<dbReference type="InterPro" id="IPR006121">
    <property type="entry name" value="HMA_dom"/>
</dbReference>